<evidence type="ECO:0008006" key="3">
    <source>
        <dbReference type="Google" id="ProtNLM"/>
    </source>
</evidence>
<comment type="caution">
    <text evidence="2">The sequence shown here is derived from an EMBL/GenBank/DDBJ whole genome shotgun (WGS) entry which is preliminary data.</text>
</comment>
<dbReference type="InterPro" id="IPR053714">
    <property type="entry name" value="Iso_Racemase_Enz_sf"/>
</dbReference>
<sequence>PYYDAVNTIGIMERAYEAEKKGYDAFIIGCVRDSGLREARSLVEIPVVAPTESSALLSVTLGRKFSIIAGSQSKTIKYSDLIQSYGLGDKLASVRCPPEFATGTDYFELMFGGESGQKEFIQIVTAEMRSAVKEDSAEVVWFACTIGTTILSMHRVYQVDGAVIMDPVVAALKVAEVMVDMRRAYGTGVCRASIYQPPMPGWEKERPIALD</sequence>
<proteinExistence type="inferred from homology"/>
<dbReference type="EMBL" id="BARU01025792">
    <property type="protein sequence ID" value="GAH70577.1"/>
    <property type="molecule type" value="Genomic_DNA"/>
</dbReference>
<organism evidence="2">
    <name type="scientific">marine sediment metagenome</name>
    <dbReference type="NCBI Taxonomy" id="412755"/>
    <lineage>
        <taxon>unclassified sequences</taxon>
        <taxon>metagenomes</taxon>
        <taxon>ecological metagenomes</taxon>
    </lineage>
</organism>
<evidence type="ECO:0000256" key="1">
    <source>
        <dbReference type="ARBA" id="ARBA00038414"/>
    </source>
</evidence>
<dbReference type="PANTHER" id="PTHR28047:SF5">
    <property type="entry name" value="PROTEIN DCG1"/>
    <property type="match status" value="1"/>
</dbReference>
<dbReference type="Gene3D" id="3.40.50.12500">
    <property type="match status" value="1"/>
</dbReference>
<dbReference type="InterPro" id="IPR015942">
    <property type="entry name" value="Asp/Glu/hydantoin_racemase"/>
</dbReference>
<evidence type="ECO:0000313" key="2">
    <source>
        <dbReference type="EMBL" id="GAH70577.1"/>
    </source>
</evidence>
<feature type="non-terminal residue" evidence="2">
    <location>
        <position position="1"/>
    </location>
</feature>
<protein>
    <recommendedName>
        <fullName evidence="3">Hydantoin racemase</fullName>
    </recommendedName>
</protein>
<dbReference type="InterPro" id="IPR052186">
    <property type="entry name" value="Hydantoin_racemase-like"/>
</dbReference>
<dbReference type="GO" id="GO:0047661">
    <property type="term" value="F:amino-acid racemase activity"/>
    <property type="evidence" value="ECO:0007669"/>
    <property type="project" value="InterPro"/>
</dbReference>
<comment type="similarity">
    <text evidence="1">Belongs to the HyuE racemase family.</text>
</comment>
<dbReference type="Pfam" id="PF01177">
    <property type="entry name" value="Asp_Glu_race"/>
    <property type="match status" value="1"/>
</dbReference>
<name>X1HM83_9ZZZZ</name>
<gene>
    <name evidence="2" type="ORF">S03H2_41510</name>
</gene>
<reference evidence="2" key="1">
    <citation type="journal article" date="2014" name="Front. Microbiol.">
        <title>High frequency of phylogenetically diverse reductive dehalogenase-homologous genes in deep subseafloor sedimentary metagenomes.</title>
        <authorList>
            <person name="Kawai M."/>
            <person name="Futagami T."/>
            <person name="Toyoda A."/>
            <person name="Takaki Y."/>
            <person name="Nishi S."/>
            <person name="Hori S."/>
            <person name="Arai W."/>
            <person name="Tsubouchi T."/>
            <person name="Morono Y."/>
            <person name="Uchiyama I."/>
            <person name="Ito T."/>
            <person name="Fujiyama A."/>
            <person name="Inagaki F."/>
            <person name="Takami H."/>
        </authorList>
    </citation>
    <scope>NUCLEOTIDE SEQUENCE</scope>
    <source>
        <strain evidence="2">Expedition CK06-06</strain>
    </source>
</reference>
<dbReference type="AlphaFoldDB" id="X1HM83"/>
<accession>X1HM83</accession>
<dbReference type="PANTHER" id="PTHR28047">
    <property type="entry name" value="PROTEIN DCG1"/>
    <property type="match status" value="1"/>
</dbReference>